<feature type="transmembrane region" description="Helical" evidence="8">
    <location>
        <begin position="333"/>
        <end position="352"/>
    </location>
</feature>
<dbReference type="SUPFAM" id="SSF103473">
    <property type="entry name" value="MFS general substrate transporter"/>
    <property type="match status" value="1"/>
</dbReference>
<feature type="transmembrane region" description="Helical" evidence="8">
    <location>
        <begin position="50"/>
        <end position="68"/>
    </location>
</feature>
<dbReference type="CDD" id="cd17321">
    <property type="entry name" value="MFS_MMR_MDR_like"/>
    <property type="match status" value="1"/>
</dbReference>
<reference evidence="10" key="1">
    <citation type="submission" date="2020-02" db="EMBL/GenBank/DDBJ databases">
        <authorList>
            <person name="Meier V. D."/>
        </authorList>
    </citation>
    <scope>NUCLEOTIDE SEQUENCE</scope>
    <source>
        <strain evidence="10">AVDCRST_MAG96</strain>
    </source>
</reference>
<keyword evidence="3" id="KW-0813">Transport</keyword>
<dbReference type="GO" id="GO:0022857">
    <property type="term" value="F:transmembrane transporter activity"/>
    <property type="evidence" value="ECO:0007669"/>
    <property type="project" value="InterPro"/>
</dbReference>
<evidence type="ECO:0000256" key="1">
    <source>
        <dbReference type="ARBA" id="ARBA00004651"/>
    </source>
</evidence>
<dbReference type="GO" id="GO:0005886">
    <property type="term" value="C:plasma membrane"/>
    <property type="evidence" value="ECO:0007669"/>
    <property type="project" value="UniProtKB-SubCell"/>
</dbReference>
<dbReference type="Pfam" id="PF07690">
    <property type="entry name" value="MFS_1"/>
    <property type="match status" value="1"/>
</dbReference>
<evidence type="ECO:0000256" key="5">
    <source>
        <dbReference type="ARBA" id="ARBA00022692"/>
    </source>
</evidence>
<feature type="transmembrane region" description="Helical" evidence="8">
    <location>
        <begin position="80"/>
        <end position="99"/>
    </location>
</feature>
<gene>
    <name evidence="10" type="ORF">AVDCRST_MAG96-3904</name>
</gene>
<proteinExistence type="inferred from homology"/>
<comment type="subcellular location">
    <subcellularLocation>
        <location evidence="1">Cell membrane</location>
        <topology evidence="1">Multi-pass membrane protein</topology>
    </subcellularLocation>
</comment>
<organism evidence="10">
    <name type="scientific">uncultured Segetibacter sp</name>
    <dbReference type="NCBI Taxonomy" id="481133"/>
    <lineage>
        <taxon>Bacteria</taxon>
        <taxon>Pseudomonadati</taxon>
        <taxon>Bacteroidota</taxon>
        <taxon>Chitinophagia</taxon>
        <taxon>Chitinophagales</taxon>
        <taxon>Chitinophagaceae</taxon>
        <taxon>Segetibacter</taxon>
        <taxon>environmental samples</taxon>
    </lineage>
</organism>
<evidence type="ECO:0000256" key="7">
    <source>
        <dbReference type="ARBA" id="ARBA00023136"/>
    </source>
</evidence>
<dbReference type="PROSITE" id="PS50850">
    <property type="entry name" value="MFS"/>
    <property type="match status" value="1"/>
</dbReference>
<evidence type="ECO:0000259" key="9">
    <source>
        <dbReference type="PROSITE" id="PS50850"/>
    </source>
</evidence>
<feature type="transmembrane region" description="Helical" evidence="8">
    <location>
        <begin position="200"/>
        <end position="220"/>
    </location>
</feature>
<evidence type="ECO:0000313" key="10">
    <source>
        <dbReference type="EMBL" id="CAA9535876.1"/>
    </source>
</evidence>
<feature type="transmembrane region" description="Helical" evidence="8">
    <location>
        <begin position="364"/>
        <end position="388"/>
    </location>
</feature>
<evidence type="ECO:0000256" key="3">
    <source>
        <dbReference type="ARBA" id="ARBA00022448"/>
    </source>
</evidence>
<dbReference type="NCBIfam" id="TIGR00711">
    <property type="entry name" value="efflux_EmrB"/>
    <property type="match status" value="1"/>
</dbReference>
<dbReference type="InterPro" id="IPR036259">
    <property type="entry name" value="MFS_trans_sf"/>
</dbReference>
<dbReference type="InterPro" id="IPR004638">
    <property type="entry name" value="EmrB-like"/>
</dbReference>
<keyword evidence="4" id="KW-1003">Cell membrane</keyword>
<keyword evidence="7 8" id="KW-0472">Membrane</keyword>
<dbReference type="Gene3D" id="1.20.1720.10">
    <property type="entry name" value="Multidrug resistance protein D"/>
    <property type="match status" value="1"/>
</dbReference>
<dbReference type="AlphaFoldDB" id="A0A6J4TZD7"/>
<dbReference type="InterPro" id="IPR020846">
    <property type="entry name" value="MFS_dom"/>
</dbReference>
<evidence type="ECO:0000256" key="2">
    <source>
        <dbReference type="ARBA" id="ARBA00008537"/>
    </source>
</evidence>
<comment type="similarity">
    <text evidence="2">Belongs to the major facilitator superfamily. EmrB family.</text>
</comment>
<feature type="domain" description="Major facilitator superfamily (MFS) profile" evidence="9">
    <location>
        <begin position="14"/>
        <end position="509"/>
    </location>
</feature>
<dbReference type="EMBL" id="CADCVN010001526">
    <property type="protein sequence ID" value="CAA9535876.1"/>
    <property type="molecule type" value="Genomic_DNA"/>
</dbReference>
<protein>
    <submittedName>
        <fullName evidence="10">Uncharacterized MFS-type transporter</fullName>
    </submittedName>
</protein>
<evidence type="ECO:0000256" key="4">
    <source>
        <dbReference type="ARBA" id="ARBA00022475"/>
    </source>
</evidence>
<dbReference type="PANTHER" id="PTHR42718:SF9">
    <property type="entry name" value="MAJOR FACILITATOR SUPERFAMILY MULTIDRUG TRANSPORTER MFSC"/>
    <property type="match status" value="1"/>
</dbReference>
<feature type="transmembrane region" description="Helical" evidence="8">
    <location>
        <begin position="12"/>
        <end position="35"/>
    </location>
</feature>
<dbReference type="PANTHER" id="PTHR42718">
    <property type="entry name" value="MAJOR FACILITATOR SUPERFAMILY MULTIDRUG TRANSPORTER MFSC"/>
    <property type="match status" value="1"/>
</dbReference>
<accession>A0A6J4TZD7</accession>
<dbReference type="PRINTS" id="PR01036">
    <property type="entry name" value="TCRTETB"/>
</dbReference>
<feature type="transmembrane region" description="Helical" evidence="8">
    <location>
        <begin position="105"/>
        <end position="126"/>
    </location>
</feature>
<feature type="transmembrane region" description="Helical" evidence="8">
    <location>
        <begin position="165"/>
        <end position="188"/>
    </location>
</feature>
<evidence type="ECO:0000256" key="6">
    <source>
        <dbReference type="ARBA" id="ARBA00022989"/>
    </source>
</evidence>
<sequence length="521" mass="55233">MAILALGSAGGKWIMSACILASAMAFIDGTALNVVLPSLQQSLQAKGTDLFWILNAYLLMLAAFVLLGGSLGDKLGRKKIFMIGIFVFMLGSVACGFSTSVNMLIAFRAVQGLGGALMIPGSLSIISASFSDKERGKAIGTWSAITTMVTIGGPILGGALADKGLWPFIFFINVPIGIASLLILAFKVKESRDQEADNVIDYPGALTTVIGLSLITFGFLQLPATGFKDWRVVMSLIAGVLLLTAFVFIEHNSKHPMTPLQLFNNQTFSGANLLTFFLYAGLGAGVLFLTLNMVQVQGYSQLQAGLTLLPFTILMITVARLSGTLTDKYGPRLLLISGPAVAGVGLLLLSFVKQTSGFAEYWSSFFPGILVFGLGMSFTVAPLTTTVMGSVANHFSGTASGVNNAISRIAGVFANAIFGALAILLFTTFMQKAIVDLPLSPQTRQAVLYQTVNLGDATVPKTINTVSRVLIEKQYKDGFIAAYAVVMRICALLAFFGAFMAVMFIKNGAVKVSDKETNAFG</sequence>
<feature type="transmembrane region" description="Helical" evidence="8">
    <location>
        <begin position="302"/>
        <end position="321"/>
    </location>
</feature>
<name>A0A6J4TZD7_9BACT</name>
<dbReference type="InterPro" id="IPR011701">
    <property type="entry name" value="MFS"/>
</dbReference>
<evidence type="ECO:0000256" key="8">
    <source>
        <dbReference type="SAM" id="Phobius"/>
    </source>
</evidence>
<feature type="transmembrane region" description="Helical" evidence="8">
    <location>
        <begin position="232"/>
        <end position="249"/>
    </location>
</feature>
<feature type="transmembrane region" description="Helical" evidence="8">
    <location>
        <begin position="409"/>
        <end position="430"/>
    </location>
</feature>
<feature type="transmembrane region" description="Helical" evidence="8">
    <location>
        <begin position="138"/>
        <end position="159"/>
    </location>
</feature>
<dbReference type="Gene3D" id="1.20.1250.20">
    <property type="entry name" value="MFS general substrate transporter like domains"/>
    <property type="match status" value="1"/>
</dbReference>
<feature type="transmembrane region" description="Helical" evidence="8">
    <location>
        <begin position="270"/>
        <end position="290"/>
    </location>
</feature>
<keyword evidence="6 8" id="KW-1133">Transmembrane helix</keyword>
<feature type="transmembrane region" description="Helical" evidence="8">
    <location>
        <begin position="480"/>
        <end position="505"/>
    </location>
</feature>
<keyword evidence="5 8" id="KW-0812">Transmembrane</keyword>